<dbReference type="OrthoDB" id="4418114at2"/>
<dbReference type="AlphaFoldDB" id="A0A0M4CL80"/>
<proteinExistence type="predicted"/>
<gene>
    <name evidence="1" type="ORF">CDES_12535</name>
</gene>
<dbReference type="Proteomes" id="UP000068067">
    <property type="component" value="Chromosome"/>
</dbReference>
<dbReference type="EMBL" id="CP009220">
    <property type="protein sequence ID" value="ALC06851.1"/>
    <property type="molecule type" value="Genomic_DNA"/>
</dbReference>
<keyword evidence="2" id="KW-1185">Reference proteome</keyword>
<protein>
    <submittedName>
        <fullName evidence="1">Uncharacterized protein</fullName>
    </submittedName>
</protein>
<sequence length="81" mass="8799">MYLNKNLPNLLVHTPITTTSPHLPATPSHTATALGSAQEHWGQTLFDVNLHLSDHLLDMQTVSTAMLNLDASISSSLESIH</sequence>
<dbReference type="PATRIC" id="fig|931089.4.peg.2533"/>
<dbReference type="STRING" id="931089.CDES_12535"/>
<name>A0A0M4CL80_9CORY</name>
<organism evidence="1 2">
    <name type="scientific">Corynebacterium deserti GIMN1.010</name>
    <dbReference type="NCBI Taxonomy" id="931089"/>
    <lineage>
        <taxon>Bacteria</taxon>
        <taxon>Bacillati</taxon>
        <taxon>Actinomycetota</taxon>
        <taxon>Actinomycetes</taxon>
        <taxon>Mycobacteriales</taxon>
        <taxon>Corynebacteriaceae</taxon>
        <taxon>Corynebacterium</taxon>
    </lineage>
</organism>
<evidence type="ECO:0000313" key="2">
    <source>
        <dbReference type="Proteomes" id="UP000068067"/>
    </source>
</evidence>
<evidence type="ECO:0000313" key="1">
    <source>
        <dbReference type="EMBL" id="ALC06851.1"/>
    </source>
</evidence>
<reference evidence="1 2" key="1">
    <citation type="submission" date="2014-08" db="EMBL/GenBank/DDBJ databases">
        <title>Complete genome sequence of Corynebacterium deserti GIMN1.010 (=DSM 45689), isolated from desert sand in western China.</title>
        <authorList>
            <person name="Ruckert C."/>
            <person name="Albersmeier A."/>
            <person name="Kalinowski J."/>
        </authorList>
    </citation>
    <scope>NUCLEOTIDE SEQUENCE [LARGE SCALE GENOMIC DNA]</scope>
    <source>
        <strain evidence="1 2">GIMN1.010</strain>
    </source>
</reference>
<accession>A0A0M4CL80</accession>
<dbReference type="KEGG" id="cdx:CDES_12535"/>